<evidence type="ECO:0000256" key="1">
    <source>
        <dbReference type="SAM" id="MobiDB-lite"/>
    </source>
</evidence>
<gene>
    <name evidence="2" type="ORF">NP590_07245</name>
</gene>
<sequence>MRWTDPSGLVVDFDGPDKAVQSLQNAYNKIKTTEKGRQLCETLENSPDTYLITNKFPYKIPGFKPDKTFYHEVSKTITVDPTYHPRVNTTEGSQPAPTESILGHEIGHAATGIEDDGPNRMNNVNANKNPIRQELGLPSRTKY</sequence>
<dbReference type="Pfam" id="PF14891">
    <property type="entry name" value="Peptidase_M91"/>
    <property type="match status" value="1"/>
</dbReference>
<proteinExistence type="predicted"/>
<evidence type="ECO:0000313" key="3">
    <source>
        <dbReference type="Proteomes" id="UP001524499"/>
    </source>
</evidence>
<dbReference type="EMBL" id="JANIBJ010000010">
    <property type="protein sequence ID" value="MCQ8103895.1"/>
    <property type="molecule type" value="Genomic_DNA"/>
</dbReference>
<reference evidence="2 3" key="1">
    <citation type="submission" date="2022-07" db="EMBL/GenBank/DDBJ databases">
        <title>Methylomonas rivi sp. nov., Methylomonas rosea sp. nov., Methylomonas aureus sp. nov. and Methylomonas subterranea sp. nov., four novel methanotrophs isolated from a freshwater creek and the deep terrestrial subsurface.</title>
        <authorList>
            <person name="Abin C."/>
            <person name="Sankaranarayanan K."/>
            <person name="Garner C."/>
            <person name="Sindelar R."/>
            <person name="Kotary K."/>
            <person name="Garner R."/>
            <person name="Barclay S."/>
            <person name="Lawson P."/>
            <person name="Krumholz L."/>
        </authorList>
    </citation>
    <scope>NUCLEOTIDE SEQUENCE [LARGE SCALE GENOMIC DNA]</scope>
    <source>
        <strain evidence="2 3">SURF-2</strain>
    </source>
</reference>
<keyword evidence="3" id="KW-1185">Reference proteome</keyword>
<dbReference type="InterPro" id="IPR028208">
    <property type="entry name" value="Effector_pro_NleD-like"/>
</dbReference>
<feature type="region of interest" description="Disordered" evidence="1">
    <location>
        <begin position="110"/>
        <end position="143"/>
    </location>
</feature>
<comment type="caution">
    <text evidence="2">The sequence shown here is derived from an EMBL/GenBank/DDBJ whole genome shotgun (WGS) entry which is preliminary data.</text>
</comment>
<protein>
    <submittedName>
        <fullName evidence="2">Type III secretion system effector protein</fullName>
    </submittedName>
</protein>
<accession>A0ABT1TEL7</accession>
<dbReference type="Proteomes" id="UP001524499">
    <property type="component" value="Unassembled WGS sequence"/>
</dbReference>
<feature type="compositionally biased region" description="Polar residues" evidence="1">
    <location>
        <begin position="120"/>
        <end position="130"/>
    </location>
</feature>
<organism evidence="2 3">
    <name type="scientific">Methylomonas subterranea</name>
    <dbReference type="NCBI Taxonomy" id="2952225"/>
    <lineage>
        <taxon>Bacteria</taxon>
        <taxon>Pseudomonadati</taxon>
        <taxon>Pseudomonadota</taxon>
        <taxon>Gammaproteobacteria</taxon>
        <taxon>Methylococcales</taxon>
        <taxon>Methylococcaceae</taxon>
        <taxon>Methylomonas</taxon>
    </lineage>
</organism>
<name>A0ABT1TEL7_9GAMM</name>
<evidence type="ECO:0000313" key="2">
    <source>
        <dbReference type="EMBL" id="MCQ8103895.1"/>
    </source>
</evidence>